<name>A0A2M6WZW2_9BACT</name>
<dbReference type="EMBL" id="PEZP01000017">
    <property type="protein sequence ID" value="PIT98295.1"/>
    <property type="molecule type" value="Genomic_DNA"/>
</dbReference>
<reference evidence="2" key="1">
    <citation type="submission" date="2017-09" db="EMBL/GenBank/DDBJ databases">
        <title>Depth-based differentiation of microbial function through sediment-hosted aquifers and enrichment of novel symbionts in the deep terrestrial subsurface.</title>
        <authorList>
            <person name="Probst A.J."/>
            <person name="Ladd B."/>
            <person name="Jarett J.K."/>
            <person name="Geller-Mcgrath D.E."/>
            <person name="Sieber C.M.K."/>
            <person name="Emerson J.B."/>
            <person name="Anantharaman K."/>
            <person name="Thomas B.C."/>
            <person name="Malmstrom R."/>
            <person name="Stieglmeier M."/>
            <person name="Klingl A."/>
            <person name="Woyke T."/>
            <person name="Ryan C.M."/>
            <person name="Banfield J.F."/>
        </authorList>
    </citation>
    <scope>NUCLEOTIDE SEQUENCE [LARGE SCALE GENOMIC DNA]</scope>
</reference>
<protein>
    <recommendedName>
        <fullName evidence="3">Gcp-like domain-containing protein</fullName>
    </recommendedName>
</protein>
<evidence type="ECO:0000313" key="2">
    <source>
        <dbReference type="Proteomes" id="UP000230731"/>
    </source>
</evidence>
<accession>A0A2M6WZW2</accession>
<dbReference type="Proteomes" id="UP000230731">
    <property type="component" value="Unassembled WGS sequence"/>
</dbReference>
<evidence type="ECO:0008006" key="3">
    <source>
        <dbReference type="Google" id="ProtNLM"/>
    </source>
</evidence>
<sequence length="124" mass="13014">MHSLLFDTVGTEGVVGWYAVGGSCRAAHRFVLRPDAGRQLLTATAAFISAYGRPDLLVVRTGSARRSGALRAGVAAAHALAWAWGLPLLTLAPGASFPNPSGRQPFRPGLCRAGCEEFSGIDHK</sequence>
<gene>
    <name evidence="1" type="ORF">COT71_01500</name>
</gene>
<evidence type="ECO:0000313" key="1">
    <source>
        <dbReference type="EMBL" id="PIT98295.1"/>
    </source>
</evidence>
<dbReference type="AlphaFoldDB" id="A0A2M6WZW2"/>
<proteinExistence type="predicted"/>
<comment type="caution">
    <text evidence="1">The sequence shown here is derived from an EMBL/GenBank/DDBJ whole genome shotgun (WGS) entry which is preliminary data.</text>
</comment>
<organism evidence="1 2">
    <name type="scientific">Candidatus Andersenbacteria bacterium CG10_big_fil_rev_8_21_14_0_10_54_11</name>
    <dbReference type="NCBI Taxonomy" id="1974485"/>
    <lineage>
        <taxon>Bacteria</taxon>
        <taxon>Candidatus Anderseniibacteriota</taxon>
    </lineage>
</organism>